<dbReference type="InterPro" id="IPR013324">
    <property type="entry name" value="RNA_pol_sigma_r3/r4-like"/>
</dbReference>
<evidence type="ECO:0000259" key="6">
    <source>
        <dbReference type="Pfam" id="PF08281"/>
    </source>
</evidence>
<gene>
    <name evidence="7" type="ORF">LZC95_36220</name>
</gene>
<dbReference type="Pfam" id="PF04542">
    <property type="entry name" value="Sigma70_r2"/>
    <property type="match status" value="1"/>
</dbReference>
<dbReference type="CDD" id="cd06171">
    <property type="entry name" value="Sigma70_r4"/>
    <property type="match status" value="1"/>
</dbReference>
<protein>
    <submittedName>
        <fullName evidence="7">RNA polymerase sigma factor</fullName>
    </submittedName>
</protein>
<dbReference type="InterPro" id="IPR039425">
    <property type="entry name" value="RNA_pol_sigma-70-like"/>
</dbReference>
<dbReference type="PANTHER" id="PTHR43133:SF59">
    <property type="entry name" value="ECF RNA POLYMERASE SIGMA FACTOR SIGR"/>
    <property type="match status" value="1"/>
</dbReference>
<dbReference type="SUPFAM" id="SSF88946">
    <property type="entry name" value="Sigma2 domain of RNA polymerase sigma factors"/>
    <property type="match status" value="1"/>
</dbReference>
<dbReference type="PANTHER" id="PTHR43133">
    <property type="entry name" value="RNA POLYMERASE ECF-TYPE SIGMA FACTO"/>
    <property type="match status" value="1"/>
</dbReference>
<keyword evidence="2" id="KW-0805">Transcription regulation</keyword>
<evidence type="ECO:0000256" key="1">
    <source>
        <dbReference type="ARBA" id="ARBA00010641"/>
    </source>
</evidence>
<proteinExistence type="inferred from homology"/>
<dbReference type="Gene3D" id="1.10.10.10">
    <property type="entry name" value="Winged helix-like DNA-binding domain superfamily/Winged helix DNA-binding domain"/>
    <property type="match status" value="1"/>
</dbReference>
<dbReference type="InterPro" id="IPR036388">
    <property type="entry name" value="WH-like_DNA-bd_sf"/>
</dbReference>
<dbReference type="SUPFAM" id="SSF88659">
    <property type="entry name" value="Sigma3 and sigma4 domains of RNA polymerase sigma factors"/>
    <property type="match status" value="1"/>
</dbReference>
<dbReference type="RefSeq" id="WP_394842503.1">
    <property type="nucleotide sequence ID" value="NZ_CP089982.1"/>
</dbReference>
<keyword evidence="3" id="KW-0731">Sigma factor</keyword>
<comment type="similarity">
    <text evidence="1">Belongs to the sigma-70 factor family. ECF subfamily.</text>
</comment>
<dbReference type="Pfam" id="PF08281">
    <property type="entry name" value="Sigma70_r4_2"/>
    <property type="match status" value="1"/>
</dbReference>
<evidence type="ECO:0000256" key="2">
    <source>
        <dbReference type="ARBA" id="ARBA00023015"/>
    </source>
</evidence>
<evidence type="ECO:0000256" key="3">
    <source>
        <dbReference type="ARBA" id="ARBA00023082"/>
    </source>
</evidence>
<dbReference type="Gene3D" id="1.10.1740.10">
    <property type="match status" value="1"/>
</dbReference>
<evidence type="ECO:0000313" key="7">
    <source>
        <dbReference type="EMBL" id="WXA91886.1"/>
    </source>
</evidence>
<sequence length="188" mass="21062">MSLTSHQVDRSIRPSPRPVLAAKDVPSLRAGLVTLVPELRGRALRLAANAALADDMVQDTIERALRFANQYEPGTNLRAWVFQILFSVFITRYRRQRRERNALRVLSTDPCAWTIPPANGSPEREVRLTLSTKEKLDALPDGFRSVIVLVDLEERSYREAAVELGLPLGTVMSRLHRGRKLLAAQLAA</sequence>
<dbReference type="NCBIfam" id="TIGR02937">
    <property type="entry name" value="sigma70-ECF"/>
    <property type="match status" value="1"/>
</dbReference>
<feature type="domain" description="RNA polymerase sigma factor 70 region 4 type 2" evidence="6">
    <location>
        <begin position="135"/>
        <end position="182"/>
    </location>
</feature>
<name>A0ABZ2JZH1_9BACT</name>
<dbReference type="InterPro" id="IPR013325">
    <property type="entry name" value="RNA_pol_sigma_r2"/>
</dbReference>
<evidence type="ECO:0000313" key="8">
    <source>
        <dbReference type="Proteomes" id="UP001379533"/>
    </source>
</evidence>
<organism evidence="7 8">
    <name type="scientific">Pendulispora brunnea</name>
    <dbReference type="NCBI Taxonomy" id="2905690"/>
    <lineage>
        <taxon>Bacteria</taxon>
        <taxon>Pseudomonadati</taxon>
        <taxon>Myxococcota</taxon>
        <taxon>Myxococcia</taxon>
        <taxon>Myxococcales</taxon>
        <taxon>Sorangiineae</taxon>
        <taxon>Pendulisporaceae</taxon>
        <taxon>Pendulispora</taxon>
    </lineage>
</organism>
<dbReference type="EMBL" id="CP089982">
    <property type="protein sequence ID" value="WXA91886.1"/>
    <property type="molecule type" value="Genomic_DNA"/>
</dbReference>
<dbReference type="InterPro" id="IPR007627">
    <property type="entry name" value="RNA_pol_sigma70_r2"/>
</dbReference>
<accession>A0ABZ2JZH1</accession>
<dbReference type="Proteomes" id="UP001379533">
    <property type="component" value="Chromosome"/>
</dbReference>
<keyword evidence="8" id="KW-1185">Reference proteome</keyword>
<reference evidence="7 8" key="1">
    <citation type="submission" date="2021-12" db="EMBL/GenBank/DDBJ databases">
        <title>Discovery of the Pendulisporaceae a myxobacterial family with distinct sporulation behavior and unique specialized metabolism.</title>
        <authorList>
            <person name="Garcia R."/>
            <person name="Popoff A."/>
            <person name="Bader C.D."/>
            <person name="Loehr J."/>
            <person name="Walesch S."/>
            <person name="Walt C."/>
            <person name="Boldt J."/>
            <person name="Bunk B."/>
            <person name="Haeckl F.J.F.P.J."/>
            <person name="Gunesch A.P."/>
            <person name="Birkelbach J."/>
            <person name="Nuebel U."/>
            <person name="Pietschmann T."/>
            <person name="Bach T."/>
            <person name="Mueller R."/>
        </authorList>
    </citation>
    <scope>NUCLEOTIDE SEQUENCE [LARGE SCALE GENOMIC DNA]</scope>
    <source>
        <strain evidence="7 8">MSr12523</strain>
    </source>
</reference>
<dbReference type="InterPro" id="IPR013249">
    <property type="entry name" value="RNA_pol_sigma70_r4_t2"/>
</dbReference>
<dbReference type="InterPro" id="IPR014284">
    <property type="entry name" value="RNA_pol_sigma-70_dom"/>
</dbReference>
<feature type="domain" description="RNA polymerase sigma-70 region 2" evidence="5">
    <location>
        <begin position="36"/>
        <end position="98"/>
    </location>
</feature>
<evidence type="ECO:0000256" key="4">
    <source>
        <dbReference type="ARBA" id="ARBA00023163"/>
    </source>
</evidence>
<evidence type="ECO:0000259" key="5">
    <source>
        <dbReference type="Pfam" id="PF04542"/>
    </source>
</evidence>
<keyword evidence="4" id="KW-0804">Transcription</keyword>